<dbReference type="AlphaFoldDB" id="A0A2N1MJG7"/>
<dbReference type="VEuPathDB" id="FungiDB:RhiirA1_425601"/>
<organism evidence="1 2">
    <name type="scientific">Rhizophagus irregularis</name>
    <dbReference type="NCBI Taxonomy" id="588596"/>
    <lineage>
        <taxon>Eukaryota</taxon>
        <taxon>Fungi</taxon>
        <taxon>Fungi incertae sedis</taxon>
        <taxon>Mucoromycota</taxon>
        <taxon>Glomeromycotina</taxon>
        <taxon>Glomeromycetes</taxon>
        <taxon>Glomerales</taxon>
        <taxon>Glomeraceae</taxon>
        <taxon>Rhizophagus</taxon>
    </lineage>
</organism>
<evidence type="ECO:0000313" key="2">
    <source>
        <dbReference type="Proteomes" id="UP000233469"/>
    </source>
</evidence>
<accession>A0A2N1MJG7</accession>
<sequence>MSDNEIDEGYNKCIKEYKSRFEWDNEENLKFTPVCLMHLKRVFIRGLTPEVKSGVLVINGYMLQFSAPIVMRSFIYQNYGNETIAENNPTSLYEFIVKVFTAMCLESKELLQKSLRFGFEE</sequence>
<proteinExistence type="predicted"/>
<dbReference type="Proteomes" id="UP000233469">
    <property type="component" value="Unassembled WGS sequence"/>
</dbReference>
<comment type="caution">
    <text evidence="1">The sequence shown here is derived from an EMBL/GenBank/DDBJ whole genome shotgun (WGS) entry which is preliminary data.</text>
</comment>
<dbReference type="VEuPathDB" id="FungiDB:FUN_025330"/>
<reference evidence="1 2" key="2">
    <citation type="submission" date="2017-10" db="EMBL/GenBank/DDBJ databases">
        <title>Extensive intraspecific genome diversity in a model arbuscular mycorrhizal fungus.</title>
        <authorList>
            <person name="Chen E.C.H."/>
            <person name="Morin E."/>
            <person name="Baudet D."/>
            <person name="Noel J."/>
            <person name="Ndikumana S."/>
            <person name="Charron P."/>
            <person name="St-Onge C."/>
            <person name="Giorgi J."/>
            <person name="Grigoriev I.V."/>
            <person name="Roux C."/>
            <person name="Martin F.M."/>
            <person name="Corradi N."/>
        </authorList>
    </citation>
    <scope>NUCLEOTIDE SEQUENCE [LARGE SCALE GENOMIC DNA]</scope>
    <source>
        <strain evidence="1 2">C2</strain>
    </source>
</reference>
<gene>
    <name evidence="1" type="ORF">RhiirC2_856069</name>
</gene>
<evidence type="ECO:0000313" key="1">
    <source>
        <dbReference type="EMBL" id="PKK61752.1"/>
    </source>
</evidence>
<protein>
    <submittedName>
        <fullName evidence="1">Uncharacterized protein</fullName>
    </submittedName>
</protein>
<name>A0A2N1MJG7_9GLOM</name>
<dbReference type="EMBL" id="LLXL01002118">
    <property type="protein sequence ID" value="PKK61752.1"/>
    <property type="molecule type" value="Genomic_DNA"/>
</dbReference>
<reference evidence="1 2" key="1">
    <citation type="submission" date="2016-04" db="EMBL/GenBank/DDBJ databases">
        <title>Genome analyses suggest a sexual origin of heterokaryosis in a supposedly ancient asexual fungus.</title>
        <authorList>
            <person name="Ropars J."/>
            <person name="Sedzielewska K."/>
            <person name="Noel J."/>
            <person name="Charron P."/>
            <person name="Farinelli L."/>
            <person name="Marton T."/>
            <person name="Kruger M."/>
            <person name="Pelin A."/>
            <person name="Brachmann A."/>
            <person name="Corradi N."/>
        </authorList>
    </citation>
    <scope>NUCLEOTIDE SEQUENCE [LARGE SCALE GENOMIC DNA]</scope>
    <source>
        <strain evidence="1 2">C2</strain>
    </source>
</reference>